<evidence type="ECO:0000313" key="2">
    <source>
        <dbReference type="WBParaSite" id="JU765_v2.g809.t1"/>
    </source>
</evidence>
<protein>
    <submittedName>
        <fullName evidence="2">Calx-beta domain-containing protein</fullName>
    </submittedName>
</protein>
<dbReference type="Proteomes" id="UP000887576">
    <property type="component" value="Unplaced"/>
</dbReference>
<evidence type="ECO:0000313" key="1">
    <source>
        <dbReference type="Proteomes" id="UP000887576"/>
    </source>
</evidence>
<organism evidence="1 2">
    <name type="scientific">Panagrolaimus sp. JU765</name>
    <dbReference type="NCBI Taxonomy" id="591449"/>
    <lineage>
        <taxon>Eukaryota</taxon>
        <taxon>Metazoa</taxon>
        <taxon>Ecdysozoa</taxon>
        <taxon>Nematoda</taxon>
        <taxon>Chromadorea</taxon>
        <taxon>Rhabditida</taxon>
        <taxon>Tylenchina</taxon>
        <taxon>Panagrolaimomorpha</taxon>
        <taxon>Panagrolaimoidea</taxon>
        <taxon>Panagrolaimidae</taxon>
        <taxon>Panagrolaimus</taxon>
    </lineage>
</organism>
<sequence>MATEKIVKETPKSRAFYRIQATHKMMGAGDLTLKTEKAIRKKSQELINEMMPHKPKQVTVEFDPANYMCLENIGVIPIKVKCDRGSLEVPTKVTVHYKTYPDTAQEDDDFIPAEGVLVFKPNETEFDPANYMCLENIGVIPIKVKCDRGSLEVPTKVTVHYKTYPDTAQEDDDFIPAEGVLVFKPNETEKTIEIGIVDNDVYEDDEQFFVRLTDLKAVCYTNEEQTIKAVLGPADEATVLIIDDDHGGAFSFDTELYKVPENQGVFVLEVRRHRGARGKVRLPYKTVDGLAKNGEDYIGHDGELIFEDSQTL</sequence>
<accession>A0AC34RN84</accession>
<reference evidence="2" key="1">
    <citation type="submission" date="2022-11" db="UniProtKB">
        <authorList>
            <consortium name="WormBaseParasite"/>
        </authorList>
    </citation>
    <scope>IDENTIFICATION</scope>
</reference>
<proteinExistence type="predicted"/>
<dbReference type="WBParaSite" id="JU765_v2.g809.t1">
    <property type="protein sequence ID" value="JU765_v2.g809.t1"/>
    <property type="gene ID" value="JU765_v2.g809"/>
</dbReference>
<name>A0AC34RN84_9BILA</name>